<keyword evidence="3 9" id="KW-0378">Hydrolase</keyword>
<comment type="function">
    <text evidence="9">This promotes the activity of RNA polymerase II.</text>
</comment>
<evidence type="ECO:0000256" key="6">
    <source>
        <dbReference type="ARBA" id="ARBA00040602"/>
    </source>
</evidence>
<evidence type="ECO:0000313" key="13">
    <source>
        <dbReference type="EMBL" id="KAG0255219.1"/>
    </source>
</evidence>
<feature type="region of interest" description="Disordered" evidence="10">
    <location>
        <begin position="503"/>
        <end position="549"/>
    </location>
</feature>
<evidence type="ECO:0000256" key="3">
    <source>
        <dbReference type="ARBA" id="ARBA00022801"/>
    </source>
</evidence>
<feature type="compositionally biased region" description="Acidic residues" evidence="10">
    <location>
        <begin position="682"/>
        <end position="695"/>
    </location>
</feature>
<dbReference type="PANTHER" id="PTHR23081">
    <property type="entry name" value="RNA POLYMERASE II CTD PHOSPHATASE"/>
    <property type="match status" value="1"/>
</dbReference>
<organism evidence="13 14">
    <name type="scientific">Actinomortierella ambigua</name>
    <dbReference type="NCBI Taxonomy" id="1343610"/>
    <lineage>
        <taxon>Eukaryota</taxon>
        <taxon>Fungi</taxon>
        <taxon>Fungi incertae sedis</taxon>
        <taxon>Mucoromycota</taxon>
        <taxon>Mortierellomycotina</taxon>
        <taxon>Mortierellomycetes</taxon>
        <taxon>Mortierellales</taxon>
        <taxon>Mortierellaceae</taxon>
        <taxon>Actinomortierella</taxon>
    </lineage>
</organism>
<feature type="compositionally biased region" description="Acidic residues" evidence="10">
    <location>
        <begin position="522"/>
        <end position="534"/>
    </location>
</feature>
<dbReference type="InterPro" id="IPR039189">
    <property type="entry name" value="Fcp1"/>
</dbReference>
<dbReference type="InterPro" id="IPR036412">
    <property type="entry name" value="HAD-like_sf"/>
</dbReference>
<dbReference type="EMBL" id="JAAAJB010000471">
    <property type="protein sequence ID" value="KAG0255219.1"/>
    <property type="molecule type" value="Genomic_DNA"/>
</dbReference>
<reference evidence="13" key="1">
    <citation type="journal article" date="2020" name="Fungal Divers.">
        <title>Resolving the Mortierellaceae phylogeny through synthesis of multi-gene phylogenetics and phylogenomics.</title>
        <authorList>
            <person name="Vandepol N."/>
            <person name="Liber J."/>
            <person name="Desiro A."/>
            <person name="Na H."/>
            <person name="Kennedy M."/>
            <person name="Barry K."/>
            <person name="Grigoriev I.V."/>
            <person name="Miller A.N."/>
            <person name="O'Donnell K."/>
            <person name="Stajich J.E."/>
            <person name="Bonito G."/>
        </authorList>
    </citation>
    <scope>NUCLEOTIDE SEQUENCE</scope>
    <source>
        <strain evidence="13">BC1065</strain>
    </source>
</reference>
<evidence type="ECO:0000256" key="9">
    <source>
        <dbReference type="RuleBase" id="RU366066"/>
    </source>
</evidence>
<dbReference type="SUPFAM" id="SSF51230">
    <property type="entry name" value="Single hybrid motif"/>
    <property type="match status" value="1"/>
</dbReference>
<feature type="compositionally biased region" description="Acidic residues" evidence="10">
    <location>
        <begin position="658"/>
        <end position="668"/>
    </location>
</feature>
<dbReference type="Proteomes" id="UP000807716">
    <property type="component" value="Unassembled WGS sequence"/>
</dbReference>
<comment type="subcellular location">
    <subcellularLocation>
        <location evidence="1 9">Nucleus</location>
    </subcellularLocation>
</comment>
<evidence type="ECO:0000256" key="7">
    <source>
        <dbReference type="ARBA" id="ARBA00047761"/>
    </source>
</evidence>
<dbReference type="GO" id="GO:0008420">
    <property type="term" value="F:RNA polymerase II CTD heptapeptide repeat phosphatase activity"/>
    <property type="evidence" value="ECO:0007669"/>
    <property type="project" value="UniProtKB-UniRule"/>
</dbReference>
<dbReference type="PROSITE" id="PS50172">
    <property type="entry name" value="BRCT"/>
    <property type="match status" value="1"/>
</dbReference>
<dbReference type="InterPro" id="IPR001357">
    <property type="entry name" value="BRCT_dom"/>
</dbReference>
<evidence type="ECO:0000313" key="14">
    <source>
        <dbReference type="Proteomes" id="UP000807716"/>
    </source>
</evidence>
<feature type="compositionally biased region" description="Polar residues" evidence="10">
    <location>
        <begin position="590"/>
        <end position="604"/>
    </location>
</feature>
<feature type="compositionally biased region" description="Acidic residues" evidence="10">
    <location>
        <begin position="631"/>
        <end position="642"/>
    </location>
</feature>
<dbReference type="InterPro" id="IPR023214">
    <property type="entry name" value="HAD_sf"/>
</dbReference>
<dbReference type="GO" id="GO:0005634">
    <property type="term" value="C:nucleus"/>
    <property type="evidence" value="ECO:0007669"/>
    <property type="project" value="UniProtKB-SubCell"/>
</dbReference>
<dbReference type="InterPro" id="IPR004274">
    <property type="entry name" value="FCP1_dom"/>
</dbReference>
<dbReference type="NCBIfam" id="TIGR02250">
    <property type="entry name" value="FCP1_euk"/>
    <property type="match status" value="1"/>
</dbReference>
<evidence type="ECO:0000256" key="8">
    <source>
        <dbReference type="ARBA" id="ARBA00048336"/>
    </source>
</evidence>
<dbReference type="Gene3D" id="3.40.50.1000">
    <property type="entry name" value="HAD superfamily/HAD-like"/>
    <property type="match status" value="1"/>
</dbReference>
<evidence type="ECO:0000256" key="4">
    <source>
        <dbReference type="ARBA" id="ARBA00022912"/>
    </source>
</evidence>
<proteinExistence type="predicted"/>
<dbReference type="PROSITE" id="PS50969">
    <property type="entry name" value="FCP1"/>
    <property type="match status" value="1"/>
</dbReference>
<keyword evidence="5 9" id="KW-0539">Nucleus</keyword>
<evidence type="ECO:0000256" key="2">
    <source>
        <dbReference type="ARBA" id="ARBA00013081"/>
    </source>
</evidence>
<feature type="region of interest" description="Disordered" evidence="10">
    <location>
        <begin position="289"/>
        <end position="347"/>
    </location>
</feature>
<dbReference type="SUPFAM" id="SSF52113">
    <property type="entry name" value="BRCT domain"/>
    <property type="match status" value="1"/>
</dbReference>
<feature type="region of interest" description="Disordered" evidence="10">
    <location>
        <begin position="569"/>
        <end position="757"/>
    </location>
</feature>
<accession>A0A9P6PZ89</accession>
<feature type="compositionally biased region" description="Basic and acidic residues" evidence="10">
    <location>
        <begin position="289"/>
        <end position="327"/>
    </location>
</feature>
<dbReference type="OrthoDB" id="10249888at2759"/>
<evidence type="ECO:0000259" key="11">
    <source>
        <dbReference type="PROSITE" id="PS50172"/>
    </source>
</evidence>
<dbReference type="SMART" id="SM00577">
    <property type="entry name" value="CPDc"/>
    <property type="match status" value="1"/>
</dbReference>
<dbReference type="Gene3D" id="1.10.287.10">
    <property type="entry name" value="S15/NS1, RNA-binding"/>
    <property type="match status" value="1"/>
</dbReference>
<dbReference type="AlphaFoldDB" id="A0A9P6PZ89"/>
<evidence type="ECO:0000259" key="12">
    <source>
        <dbReference type="PROSITE" id="PS50969"/>
    </source>
</evidence>
<dbReference type="SUPFAM" id="SSF56784">
    <property type="entry name" value="HAD-like"/>
    <property type="match status" value="1"/>
</dbReference>
<dbReference type="Pfam" id="PF12738">
    <property type="entry name" value="PTCB-BRCT"/>
    <property type="match status" value="1"/>
</dbReference>
<evidence type="ECO:0000256" key="1">
    <source>
        <dbReference type="ARBA" id="ARBA00004123"/>
    </source>
</evidence>
<name>A0A9P6PZ89_9FUNG</name>
<sequence>MEQELLDLRLPAGHLPATIINVRVAADSTVSLGEALVEYEYFKKISGPREEGEPEAVVRRAEIRAPMDGVIKEVHVKVGDRVTDHNMPVIKHEGCNHDVQYGGMCVVCAKILDGPTTSSHINMTHDATTLSVSQNTLIHATVGKAVDDWINAQGGTMPKDIKMFPLNDSPTPYYIKLRPHLERFLKGVTQMYELHVYTMGTRKYAESVAKAIDPDNTYFADRILAREDNKSLTRKTIERLFPCDNSMVVVIDDRADVWQYSPNLIKVHPYEYFVGAGDINAGMLPKQEPVVKSEENSKEESKVDATSESSTKEEAVKTETKDTEKQGSEATMLKSDEKPTTTLTTDRPVESVKAPVVLDDNDHELGDLLEILGNVHERFYDAYETAKERGSGKADVKDIIGDMRRTVLQNCHIVFSSVIPLGQEQHRAEIWRQATSFGARCSTDLHNGVTHLVAAKAGTAKVGKARKMKGVKIVKPEWLYRSISKWEKQDEAAYALPELTGLKVGKSGNERSTTPPGAPPGTEDELDDVDESIESDNQSTISEGMDENHRPLSISNEEMEEHMKNVEWGALAQEVEDELGDLSETDMDSDASNTHSDSSMNGQSLVIRGVRRPRAPRSRLGASVMYGSSGDENDEDDEDDREDPLGLSKQRGTNFPGEGEENDGDETMSSDGDGMPAGWGSDGDDIDSSGSDEDSDAHSQASGRSDRPAKRRRVVAEDDQGGVALASELDSETNHLGSARDSEEEEERGEEDDEFDEDYLQQFENDIGA</sequence>
<keyword evidence="14" id="KW-1185">Reference proteome</keyword>
<feature type="compositionally biased region" description="Acidic residues" evidence="10">
    <location>
        <begin position="742"/>
        <end position="757"/>
    </location>
</feature>
<dbReference type="InterPro" id="IPR011947">
    <property type="entry name" value="FCP1_euk"/>
</dbReference>
<dbReference type="InterPro" id="IPR011053">
    <property type="entry name" value="Single_hybrid_motif"/>
</dbReference>
<dbReference type="Gene3D" id="2.40.50.100">
    <property type="match status" value="1"/>
</dbReference>
<dbReference type="CDD" id="cd07521">
    <property type="entry name" value="HAD_FCP1-like"/>
    <property type="match status" value="1"/>
</dbReference>
<dbReference type="EC" id="3.1.3.16" evidence="2 9"/>
<keyword evidence="4" id="KW-0904">Protein phosphatase</keyword>
<protein>
    <recommendedName>
        <fullName evidence="6 9">RNA polymerase II subunit A C-terminal domain phosphatase</fullName>
        <ecNumber evidence="2 9">3.1.3.16</ecNumber>
    </recommendedName>
</protein>
<dbReference type="FunFam" id="3.40.50.10190:FF:000007">
    <property type="entry name" value="RNA polymerase II subunit A C-terminal domain phosphatase"/>
    <property type="match status" value="1"/>
</dbReference>
<feature type="domain" description="BRCT" evidence="11">
    <location>
        <begin position="403"/>
        <end position="496"/>
    </location>
</feature>
<dbReference type="CDD" id="cd17729">
    <property type="entry name" value="BRCT_CTDP1"/>
    <property type="match status" value="1"/>
</dbReference>
<comment type="catalytic activity">
    <reaction evidence="7 9">
        <text>O-phospho-L-seryl-[protein] + H2O = L-seryl-[protein] + phosphate</text>
        <dbReference type="Rhea" id="RHEA:20629"/>
        <dbReference type="Rhea" id="RHEA-COMP:9863"/>
        <dbReference type="Rhea" id="RHEA-COMP:11604"/>
        <dbReference type="ChEBI" id="CHEBI:15377"/>
        <dbReference type="ChEBI" id="CHEBI:29999"/>
        <dbReference type="ChEBI" id="CHEBI:43474"/>
        <dbReference type="ChEBI" id="CHEBI:83421"/>
        <dbReference type="EC" id="3.1.3.16"/>
    </reaction>
</comment>
<dbReference type="Pfam" id="PF03031">
    <property type="entry name" value="NIF"/>
    <property type="match status" value="1"/>
</dbReference>
<comment type="catalytic activity">
    <reaction evidence="8 9">
        <text>O-phospho-L-threonyl-[protein] + H2O = L-threonyl-[protein] + phosphate</text>
        <dbReference type="Rhea" id="RHEA:47004"/>
        <dbReference type="Rhea" id="RHEA-COMP:11060"/>
        <dbReference type="Rhea" id="RHEA-COMP:11605"/>
        <dbReference type="ChEBI" id="CHEBI:15377"/>
        <dbReference type="ChEBI" id="CHEBI:30013"/>
        <dbReference type="ChEBI" id="CHEBI:43474"/>
        <dbReference type="ChEBI" id="CHEBI:61977"/>
        <dbReference type="EC" id="3.1.3.16"/>
    </reaction>
</comment>
<feature type="compositionally biased region" description="Acidic residues" evidence="10">
    <location>
        <begin position="574"/>
        <end position="589"/>
    </location>
</feature>
<evidence type="ECO:0000256" key="5">
    <source>
        <dbReference type="ARBA" id="ARBA00023242"/>
    </source>
</evidence>
<comment type="caution">
    <text evidence="13">The sequence shown here is derived from an EMBL/GenBank/DDBJ whole genome shotgun (WGS) entry which is preliminary data.</text>
</comment>
<dbReference type="SMART" id="SM00292">
    <property type="entry name" value="BRCT"/>
    <property type="match status" value="1"/>
</dbReference>
<gene>
    <name evidence="13" type="primary">FCP1</name>
    <name evidence="13" type="ORF">DFQ27_006373</name>
</gene>
<feature type="domain" description="FCP1 homology" evidence="12">
    <location>
        <begin position="122"/>
        <end position="294"/>
    </location>
</feature>
<dbReference type="Gene3D" id="3.40.50.10190">
    <property type="entry name" value="BRCT domain"/>
    <property type="match status" value="1"/>
</dbReference>
<evidence type="ECO:0000256" key="10">
    <source>
        <dbReference type="SAM" id="MobiDB-lite"/>
    </source>
</evidence>
<dbReference type="PANTHER" id="PTHR23081:SF36">
    <property type="entry name" value="RNA POLYMERASE II SUBUNIT A C-TERMINAL DOMAIN PHOSPHATASE"/>
    <property type="match status" value="1"/>
</dbReference>
<dbReference type="InterPro" id="IPR036420">
    <property type="entry name" value="BRCT_dom_sf"/>
</dbReference>